<comment type="caution">
    <text evidence="1">The sequence shown here is derived from an EMBL/GenBank/DDBJ whole genome shotgun (WGS) entry which is preliminary data.</text>
</comment>
<organism evidence="1 2">
    <name type="scientific">Russula earlei</name>
    <dbReference type="NCBI Taxonomy" id="71964"/>
    <lineage>
        <taxon>Eukaryota</taxon>
        <taxon>Fungi</taxon>
        <taxon>Dikarya</taxon>
        <taxon>Basidiomycota</taxon>
        <taxon>Agaricomycotina</taxon>
        <taxon>Agaricomycetes</taxon>
        <taxon>Russulales</taxon>
        <taxon>Russulaceae</taxon>
        <taxon>Russula</taxon>
    </lineage>
</organism>
<gene>
    <name evidence="1" type="ORF">F5148DRAFT_418611</name>
</gene>
<keyword evidence="2" id="KW-1185">Reference proteome</keyword>
<sequence length="279" mass="30897">MVLAPPPAFPGDVAWNLGNLLSSWIVGPLYGIICVYILCARVLYLKGLQGVNLLMLIVASVQFALATGHVSTLVVELIRGFLNPAWTPGGTSLYLLNPAEPERIAQAAMYLTNSLIGDAILIWRLWILWNRNFFITAPFIMLCIGTAAASYTALVHLSHLSLTDTVFVARVHDWLTATWALSIATQFGATLLIVYRFWICIQWNVKGIRESRLAVLWILVESGALYSVTTIFMLGFSTTNTGGIISSALGQISVHFPYPEGLYVLCDIHEILYRLWAQH</sequence>
<evidence type="ECO:0000313" key="1">
    <source>
        <dbReference type="EMBL" id="KAI9454713.1"/>
    </source>
</evidence>
<protein>
    <submittedName>
        <fullName evidence="1">Uncharacterized protein</fullName>
    </submittedName>
</protein>
<reference evidence="1" key="1">
    <citation type="submission" date="2021-03" db="EMBL/GenBank/DDBJ databases">
        <title>Evolutionary priming and transition to the ectomycorrhizal habit in an iconic lineage of mushroom-forming fungi: is preadaptation a requirement?</title>
        <authorList>
            <consortium name="DOE Joint Genome Institute"/>
            <person name="Looney B.P."/>
            <person name="Miyauchi S."/>
            <person name="Morin E."/>
            <person name="Drula E."/>
            <person name="Courty P.E."/>
            <person name="Chicoki N."/>
            <person name="Fauchery L."/>
            <person name="Kohler A."/>
            <person name="Kuo A."/>
            <person name="LaButti K."/>
            <person name="Pangilinan J."/>
            <person name="Lipzen A."/>
            <person name="Riley R."/>
            <person name="Andreopoulos W."/>
            <person name="He G."/>
            <person name="Johnson J."/>
            <person name="Barry K.W."/>
            <person name="Grigoriev I.V."/>
            <person name="Nagy L."/>
            <person name="Hibbett D."/>
            <person name="Henrissat B."/>
            <person name="Matheny P.B."/>
            <person name="Labbe J."/>
            <person name="Martin A.F."/>
        </authorList>
    </citation>
    <scope>NUCLEOTIDE SEQUENCE</scope>
    <source>
        <strain evidence="1">BPL698</strain>
    </source>
</reference>
<proteinExistence type="predicted"/>
<accession>A0ACC0TZH6</accession>
<dbReference type="Proteomes" id="UP001207468">
    <property type="component" value="Unassembled WGS sequence"/>
</dbReference>
<name>A0ACC0TZH6_9AGAM</name>
<evidence type="ECO:0000313" key="2">
    <source>
        <dbReference type="Proteomes" id="UP001207468"/>
    </source>
</evidence>
<dbReference type="EMBL" id="JAGFNK010000268">
    <property type="protein sequence ID" value="KAI9454713.1"/>
    <property type="molecule type" value="Genomic_DNA"/>
</dbReference>